<dbReference type="AlphaFoldDB" id="A0A4S4BHM0"/>
<evidence type="ECO:0000256" key="1">
    <source>
        <dbReference type="SAM" id="Phobius"/>
    </source>
</evidence>
<gene>
    <name evidence="2" type="ORF">E6C55_31070</name>
</gene>
<feature type="transmembrane region" description="Helical" evidence="1">
    <location>
        <begin position="262"/>
        <end position="284"/>
    </location>
</feature>
<evidence type="ECO:0000313" key="3">
    <source>
        <dbReference type="Proteomes" id="UP000310636"/>
    </source>
</evidence>
<keyword evidence="1" id="KW-0812">Transmembrane</keyword>
<dbReference type="Proteomes" id="UP000310636">
    <property type="component" value="Unassembled WGS sequence"/>
</dbReference>
<keyword evidence="1" id="KW-1133">Transmembrane helix</keyword>
<reference evidence="2 3" key="1">
    <citation type="submission" date="2019-04" db="EMBL/GenBank/DDBJ databases">
        <title>Cohnella sp. nov. isolated from preserved vegetables.</title>
        <authorList>
            <person name="Lin S.-Y."/>
            <person name="Hung M.-H."/>
            <person name="Young C.-C."/>
        </authorList>
    </citation>
    <scope>NUCLEOTIDE SEQUENCE [LARGE SCALE GENOMIC DNA]</scope>
    <source>
        <strain evidence="2 3">CC-MHH1044</strain>
    </source>
</reference>
<name>A0A4S4BHM0_9BACL</name>
<accession>A0A4S4BHM0</accession>
<protein>
    <recommendedName>
        <fullName evidence="4">Type II secretion system protein GspF domain-containing protein</fullName>
    </recommendedName>
</protein>
<feature type="transmembrane region" description="Helical" evidence="1">
    <location>
        <begin position="119"/>
        <end position="139"/>
    </location>
</feature>
<organism evidence="2 3">
    <name type="scientific">Cohnella fermenti</name>
    <dbReference type="NCBI Taxonomy" id="2565925"/>
    <lineage>
        <taxon>Bacteria</taxon>
        <taxon>Bacillati</taxon>
        <taxon>Bacillota</taxon>
        <taxon>Bacilli</taxon>
        <taxon>Bacillales</taxon>
        <taxon>Paenibacillaceae</taxon>
        <taxon>Cohnella</taxon>
    </lineage>
</organism>
<comment type="caution">
    <text evidence="2">The sequence shown here is derived from an EMBL/GenBank/DDBJ whole genome shotgun (WGS) entry which is preliminary data.</text>
</comment>
<feature type="transmembrane region" description="Helical" evidence="1">
    <location>
        <begin position="89"/>
        <end position="107"/>
    </location>
</feature>
<evidence type="ECO:0008006" key="4">
    <source>
        <dbReference type="Google" id="ProtNLM"/>
    </source>
</evidence>
<proteinExistence type="predicted"/>
<keyword evidence="1" id="KW-0472">Membrane</keyword>
<dbReference type="OrthoDB" id="2567755at2"/>
<keyword evidence="3" id="KW-1185">Reference proteome</keyword>
<sequence>MAAYDLGMFGLIGRMVQFAVGTFGIGLVLKLAFGRRPRWRTSWRDMRSREAPRWWLRLTGVLEESAALADRRTLLSGCGIRVDPALYLAVRRSLLGLLPPFALLVQWRGDTLLPGAYSWYAFLAASGLWTFVLFDRAALESYTRHRTDRIRKELVVVGSQLLYYEGSRLHLHGKLLRCLPYTRVLRDELQLLLNEWYHDADLALNRFKARAGTGEAYGFAETLRALRMNEEGAIYEMLRDTIREYKAKIELSKAGRKETASYVLFVLAGIPILYSFQIFIYPWVQESQKLFDKLG</sequence>
<dbReference type="EMBL" id="SSOB01000065">
    <property type="protein sequence ID" value="THF72990.1"/>
    <property type="molecule type" value="Genomic_DNA"/>
</dbReference>
<dbReference type="RefSeq" id="WP_136373733.1">
    <property type="nucleotide sequence ID" value="NZ_SSOB01000065.1"/>
</dbReference>
<evidence type="ECO:0000313" key="2">
    <source>
        <dbReference type="EMBL" id="THF72990.1"/>
    </source>
</evidence>
<feature type="transmembrane region" description="Helical" evidence="1">
    <location>
        <begin position="12"/>
        <end position="33"/>
    </location>
</feature>